<dbReference type="InterPro" id="IPR026104">
    <property type="entry name" value="ZNF_C2HC_dom_1C"/>
</dbReference>
<feature type="region of interest" description="Disordered" evidence="8">
    <location>
        <begin position="18"/>
        <end position="102"/>
    </location>
</feature>
<feature type="compositionally biased region" description="Basic residues" evidence="8">
    <location>
        <begin position="71"/>
        <end position="85"/>
    </location>
</feature>
<name>Q8CB75_MOUSE</name>
<reference evidence="10" key="8">
    <citation type="journal article" date="2005" name="Science">
        <title>Antisense Transcription in the Mammalian Transcriptome.</title>
        <authorList>
            <consortium name="RIKEN Genome Exploration Research Group and Genome Science Group (Genome Network Project Core Group) and the FANTOM Consortium"/>
        </authorList>
    </citation>
    <scope>NUCLEOTIDE SEQUENCE</scope>
    <source>
        <strain evidence="10">C57BL/6J</strain>
        <tissue evidence="10">Bone</tissue>
    </source>
</reference>
<reference evidence="10" key="1">
    <citation type="journal article" date="1999" name="Methods Enzymol.">
        <title>High-efficiency full-length cDNA cloning.</title>
        <authorList>
            <person name="Carninci P."/>
            <person name="Hayashizaki Y."/>
        </authorList>
    </citation>
    <scope>NUCLEOTIDE SEQUENCE</scope>
    <source>
        <strain evidence="10">C57BL/6J</strain>
        <tissue evidence="10">Bone</tissue>
    </source>
</reference>
<evidence type="ECO:0000259" key="9">
    <source>
        <dbReference type="PROSITE" id="PS52027"/>
    </source>
</evidence>
<feature type="region of interest" description="Disordered" evidence="8">
    <location>
        <begin position="264"/>
        <end position="316"/>
    </location>
</feature>
<sequence>MAGLQLAPHLPVGVMFPHNKTEAPGLHSAKHDPYEQSDSSQRPSMGHLRNSFQSKLWSNTEMEQEDEVSTRPKRNVCTKARRHSCPHSAGIRQQGSGNNAQGQGKGLFYLSIPTPRYPKANDQDFIPFRRKRVGVDRAYPLKPMVHRKSHSTSDAGADGDQNGYPRLPDSSEFSDNSFGLRSWVNSSLLASVQAEKVVAELHRTEWTQIQRLEAAGESLQKEIRRKEILLQEKLKKTEEGLRRMQKEKKQAIFQEDRELQRMVLPRRRVRDGDHDTPHKPCLSPEFRSEVFSRNRGEDQTCDQAQENPSPRQLSDYELQKLKRERLMASNSKIRDQDAGPSADAFFQPAEELGSTLQESSRSGTPGSSGSSSSTEEPELAKCSHCGRSFLSLRLQRHSTVCGKMQGSKRKVFDSSRARAKGTELEQYLNWRGPATAKAETPPPPRKSTWRQKHESFIRTLRHARQVQQVIARGGNPSDLPSILPADNPDYVQCPHCSRHFAPKVAERHIPKCKTIKNRPPPPRRHDS</sequence>
<dbReference type="BioGRID-ORCS" id="72350">
    <property type="hits" value="2 hits in 76 CRISPR screens"/>
</dbReference>
<evidence type="ECO:0000313" key="11">
    <source>
        <dbReference type="MGI" id="MGI:1919600"/>
    </source>
</evidence>
<dbReference type="AGR" id="MGI:1919600"/>
<dbReference type="EMBL" id="AK036602">
    <property type="protein sequence ID" value="BAC29503.1"/>
    <property type="molecule type" value="mRNA"/>
</dbReference>
<reference evidence="10" key="6">
    <citation type="journal article" date="2002" name="Nature">
        <title>Analysis of the mouse transcriptome based on functional annotation of 60,770 full-length cDNAs.</title>
        <authorList>
            <consortium name="The FANTOM Consortium and the RIKEN Genome Exploration Research Group Phase I and II Team"/>
        </authorList>
    </citation>
    <scope>NUCLEOTIDE SEQUENCE</scope>
    <source>
        <strain evidence="10">C57BL/6J</strain>
        <tissue evidence="10">Bone</tissue>
    </source>
</reference>
<dbReference type="KEGG" id="mmu:72350"/>
<organism evidence="10">
    <name type="scientific">Mus musculus</name>
    <name type="common">Mouse</name>
    <dbReference type="NCBI Taxonomy" id="10090"/>
    <lineage>
        <taxon>Eukaryota</taxon>
        <taxon>Metazoa</taxon>
        <taxon>Chordata</taxon>
        <taxon>Craniata</taxon>
        <taxon>Vertebrata</taxon>
        <taxon>Euteleostomi</taxon>
        <taxon>Mammalia</taxon>
        <taxon>Eutheria</taxon>
        <taxon>Euarchontoglires</taxon>
        <taxon>Glires</taxon>
        <taxon>Rodentia</taxon>
        <taxon>Myomorpha</taxon>
        <taxon>Muroidea</taxon>
        <taxon>Muridae</taxon>
        <taxon>Murinae</taxon>
        <taxon>Mus</taxon>
        <taxon>Mus</taxon>
    </lineage>
</organism>
<evidence type="ECO:0000313" key="10">
    <source>
        <dbReference type="EMBL" id="BAC29503.1"/>
    </source>
</evidence>
<dbReference type="CTD" id="79696"/>
<dbReference type="PROSITE" id="PS52027">
    <property type="entry name" value="ZF_C2HC_C3H"/>
    <property type="match status" value="2"/>
</dbReference>
<feature type="compositionally biased region" description="Polar residues" evidence="8">
    <location>
        <begin position="50"/>
        <end position="61"/>
    </location>
</feature>
<keyword evidence="2" id="KW-0479">Metal-binding</keyword>
<reference evidence="10" key="5">
    <citation type="submission" date="2001-07" db="EMBL/GenBank/DDBJ databases">
        <authorList>
            <person name="Adachi J."/>
            <person name="Aizawa K."/>
            <person name="Akimura T."/>
            <person name="Arakawa T."/>
            <person name="Bono H."/>
            <person name="Carninci P."/>
            <person name="Fukuda S."/>
            <person name="Furuno M."/>
            <person name="Hanagaki T."/>
            <person name="Hara A."/>
            <person name="Hashizume W."/>
            <person name="Hayashida K."/>
            <person name="Hayatsu N."/>
            <person name="Hiramoto K."/>
            <person name="Hiraoka T."/>
            <person name="Hirozane T."/>
            <person name="Hori F."/>
            <person name="Imotani K."/>
            <person name="Ishii Y."/>
            <person name="Itoh M."/>
            <person name="Kagawa I."/>
            <person name="Kasukawa T."/>
            <person name="Katoh H."/>
            <person name="Kawai J."/>
            <person name="Kojima Y."/>
            <person name="Kondo S."/>
            <person name="Konno H."/>
            <person name="Kouda M."/>
            <person name="Koya S."/>
            <person name="Kurihara C."/>
            <person name="Matsuyama T."/>
            <person name="Miyazaki A."/>
            <person name="Murata M."/>
            <person name="Nakamura M."/>
            <person name="Nishi K."/>
            <person name="Nomura K."/>
            <person name="Numazaki R."/>
            <person name="Ohno M."/>
            <person name="Ohsato N."/>
            <person name="Okazaki Y."/>
            <person name="Saito R."/>
            <person name="Saitoh H."/>
            <person name="Sakai C."/>
            <person name="Sakai K."/>
            <person name="Sakazume N."/>
            <person name="Sano H."/>
            <person name="Sasaki D."/>
            <person name="Shibata K."/>
            <person name="Shinagawa A."/>
            <person name="Shiraki T."/>
            <person name="Sogabe Y."/>
            <person name="Tagami M."/>
            <person name="Tagawa A."/>
            <person name="Takahashi F."/>
            <person name="Takaku-Akahira S."/>
            <person name="Takeda Y."/>
            <person name="Tanaka T."/>
            <person name="Tomaru A."/>
            <person name="Toya T."/>
            <person name="Yasunishi A."/>
            <person name="Muramatsu M."/>
            <person name="Hayashizaki Y."/>
        </authorList>
    </citation>
    <scope>NUCLEOTIDE SEQUENCE</scope>
    <source>
        <strain evidence="10">C57BL/6J</strain>
        <tissue evidence="10">Bone</tissue>
    </source>
</reference>
<reference evidence="10" key="4">
    <citation type="journal article" date="2001" name="Nature">
        <title>Functional annotation of a full-length mouse cDNA collection.</title>
        <authorList>
            <consortium name="The RIKEN Genome Exploration Research Group Phase II Team and the FANTOM Consortium"/>
        </authorList>
    </citation>
    <scope>NUCLEOTIDE SEQUENCE</scope>
    <source>
        <strain evidence="10">C57BL/6J</strain>
        <tissue evidence="10">Bone</tissue>
    </source>
</reference>
<feature type="region of interest" description="Disordered" evidence="8">
    <location>
        <begin position="352"/>
        <end position="379"/>
    </location>
</feature>
<feature type="compositionally biased region" description="Basic and acidic residues" evidence="8">
    <location>
        <begin position="286"/>
        <end position="298"/>
    </location>
</feature>
<keyword evidence="4" id="KW-0862">Zinc</keyword>
<evidence type="ECO:0000256" key="5">
    <source>
        <dbReference type="ARBA" id="ARBA00023054"/>
    </source>
</evidence>
<evidence type="ECO:0000256" key="6">
    <source>
        <dbReference type="PROSITE-ProRule" id="PRU01371"/>
    </source>
</evidence>
<dbReference type="Gene3D" id="3.30.160.60">
    <property type="entry name" value="Classic Zinc Finger"/>
    <property type="match status" value="1"/>
</dbReference>
<dbReference type="OrthoDB" id="10255185at2759"/>
<feature type="compositionally biased region" description="Low complexity" evidence="8">
    <location>
        <begin position="93"/>
        <end position="102"/>
    </location>
</feature>
<dbReference type="AlphaFoldDB" id="Q8CB75"/>
<dbReference type="GeneID" id="72350"/>
<reference evidence="10" key="2">
    <citation type="journal article" date="2000" name="Genome Res.">
        <title>Normalization and subtraction of cap-trapper-selected cDNAs to prepare full-length cDNA libraries for rapid discovery of new genes.</title>
        <authorList>
            <person name="Carninci P."/>
            <person name="Shibata Y."/>
            <person name="Hayatsu N."/>
            <person name="Sugahara Y."/>
            <person name="Shibata K."/>
            <person name="Itoh M."/>
            <person name="Konno H."/>
            <person name="Okazaki Y."/>
            <person name="Muramatsu M."/>
            <person name="Hayashizaki Y."/>
        </authorList>
    </citation>
    <scope>NUCLEOTIDE SEQUENCE</scope>
    <source>
        <strain evidence="10">C57BL/6J</strain>
        <tissue evidence="10">Bone</tissue>
    </source>
</reference>
<reference evidence="10" key="7">
    <citation type="journal article" date="2005" name="Science">
        <title>The Transcriptional Landscape of the Mammalian Genome.</title>
        <authorList>
            <consortium name="The FANTOM Consortium"/>
            <consortium name="Riken Genome Exploration Research Group and Genome Science Group (Genome Network Project Core Group)"/>
        </authorList>
    </citation>
    <scope>NUCLEOTIDE SEQUENCE</scope>
    <source>
        <strain evidence="10">C57BL/6J</strain>
        <tissue evidence="10">Bone</tissue>
    </source>
</reference>
<keyword evidence="5 7" id="KW-0175">Coiled coil</keyword>
<dbReference type="InterPro" id="IPR049899">
    <property type="entry name" value="Znf_C2HC_C3H"/>
</dbReference>
<evidence type="ECO:0000256" key="4">
    <source>
        <dbReference type="ARBA" id="ARBA00022833"/>
    </source>
</evidence>
<dbReference type="Pfam" id="PF13913">
    <property type="entry name" value="zf-C2HC_2"/>
    <property type="match status" value="2"/>
</dbReference>
<feature type="domain" description="C2HC/C3H-type" evidence="9">
    <location>
        <begin position="489"/>
        <end position="518"/>
    </location>
</feature>
<evidence type="ECO:0000256" key="3">
    <source>
        <dbReference type="ARBA" id="ARBA00022771"/>
    </source>
</evidence>
<dbReference type="GO" id="GO:0008270">
    <property type="term" value="F:zinc ion binding"/>
    <property type="evidence" value="ECO:0007669"/>
    <property type="project" value="UniProtKB-KW"/>
</dbReference>
<feature type="region of interest" description="Disordered" evidence="8">
    <location>
        <begin position="145"/>
        <end position="170"/>
    </location>
</feature>
<evidence type="ECO:0000256" key="1">
    <source>
        <dbReference type="ARBA" id="ARBA00010843"/>
    </source>
</evidence>
<feature type="compositionally biased region" description="Low complexity" evidence="8">
    <location>
        <begin position="358"/>
        <end position="374"/>
    </location>
</feature>
<dbReference type="RefSeq" id="NP_766002.2">
    <property type="nucleotide sequence ID" value="NM_172414.4"/>
</dbReference>
<reference evidence="10" key="3">
    <citation type="journal article" date="2000" name="Genome Res.">
        <title>RIKEN integrated sequence analysis (RISA) system--384-format sequencing pipeline with 384 multicapillary sequencer.</title>
        <authorList>
            <person name="Shibata K."/>
            <person name="Itoh M."/>
            <person name="Aizawa K."/>
            <person name="Nagaoka S."/>
            <person name="Sasaki N."/>
            <person name="Carninci P."/>
            <person name="Konno H."/>
            <person name="Akiyama J."/>
            <person name="Nishi K."/>
            <person name="Kitsunai T."/>
            <person name="Tashiro H."/>
            <person name="Itoh M."/>
            <person name="Sumi N."/>
            <person name="Ishii Y."/>
            <person name="Nakamura S."/>
            <person name="Hazama M."/>
            <person name="Nishine T."/>
            <person name="Harada A."/>
            <person name="Yamamoto R."/>
            <person name="Matsumoto H."/>
            <person name="Sakaguchi S."/>
            <person name="Ikegami T."/>
            <person name="Kashiwagi K."/>
            <person name="Fujiwake S."/>
            <person name="Inoue K."/>
            <person name="Togawa Y."/>
            <person name="Izawa M."/>
            <person name="Ohara E."/>
            <person name="Watahiki M."/>
            <person name="Yoneda Y."/>
            <person name="Ishikawa T."/>
            <person name="Ozawa K."/>
            <person name="Tanaka T."/>
            <person name="Matsuura S."/>
            <person name="Kawai J."/>
            <person name="Okazaki Y."/>
            <person name="Muramatsu M."/>
            <person name="Inoue Y."/>
            <person name="Kira A."/>
            <person name="Hayashizaki Y."/>
        </authorList>
    </citation>
    <scope>NUCLEOTIDE SEQUENCE</scope>
    <source>
        <strain evidence="10">C57BL/6J</strain>
        <tissue evidence="10">Bone</tissue>
    </source>
</reference>
<gene>
    <name evidence="11" type="primary">Zc2hc1c</name>
    <name evidence="11" type="synonym">Fam164c</name>
</gene>
<keyword evidence="3 6" id="KW-0863">Zinc-finger</keyword>
<evidence type="ECO:0000256" key="2">
    <source>
        <dbReference type="ARBA" id="ARBA00022723"/>
    </source>
</evidence>
<feature type="domain" description="C2HC/C3H-type" evidence="9">
    <location>
        <begin position="378"/>
        <end position="407"/>
    </location>
</feature>
<evidence type="ECO:0000256" key="7">
    <source>
        <dbReference type="SAM" id="Coils"/>
    </source>
</evidence>
<dbReference type="PANTHER" id="PTHR14649">
    <property type="entry name" value="ZINC FINGER C2HC DOMAIN-CONTAINING PROTEIN 1C"/>
    <property type="match status" value="1"/>
</dbReference>
<protein>
    <recommendedName>
        <fullName evidence="9">C2HC/C3H-type domain-containing protein</fullName>
    </recommendedName>
</protein>
<dbReference type="PANTHER" id="PTHR14649:SF1">
    <property type="entry name" value="ZINC FINGER C2HC DOMAIN-CONTAINING PROTEIN 1C"/>
    <property type="match status" value="1"/>
</dbReference>
<dbReference type="MGI" id="MGI:1919600">
    <property type="gene designation" value="Zc2hc1c"/>
</dbReference>
<feature type="coiled-coil region" evidence="7">
    <location>
        <begin position="209"/>
        <end position="254"/>
    </location>
</feature>
<evidence type="ECO:0000256" key="8">
    <source>
        <dbReference type="SAM" id="MobiDB-lite"/>
    </source>
</evidence>
<feature type="compositionally biased region" description="Polar residues" evidence="8">
    <location>
        <begin position="301"/>
        <end position="312"/>
    </location>
</feature>
<proteinExistence type="evidence at transcript level"/>
<comment type="similarity">
    <text evidence="1">Belongs to the ZC2HC1 family.</text>
</comment>
<dbReference type="DNASU" id="72350"/>
<feature type="region of interest" description="Disordered" evidence="8">
    <location>
        <begin position="507"/>
        <end position="527"/>
    </location>
</feature>
<accession>Q8CB75</accession>